<dbReference type="Pfam" id="PF10324">
    <property type="entry name" value="7TM_GPCR_Srw"/>
    <property type="match status" value="1"/>
</dbReference>
<gene>
    <name evidence="10" type="ORF">PoB_001916000</name>
</gene>
<evidence type="ECO:0000256" key="1">
    <source>
        <dbReference type="ARBA" id="ARBA00004141"/>
    </source>
</evidence>
<feature type="transmembrane region" description="Helical" evidence="8">
    <location>
        <begin position="206"/>
        <end position="230"/>
    </location>
</feature>
<keyword evidence="5 8" id="KW-0472">Membrane</keyword>
<dbReference type="PANTHER" id="PTHR24243:SF208">
    <property type="entry name" value="PYROKININ-1 RECEPTOR"/>
    <property type="match status" value="1"/>
</dbReference>
<comment type="subcellular location">
    <subcellularLocation>
        <location evidence="1">Membrane</location>
        <topology evidence="1">Multi-pass membrane protein</topology>
    </subcellularLocation>
</comment>
<keyword evidence="2 8" id="KW-0812">Transmembrane</keyword>
<keyword evidence="7" id="KW-0807">Transducer</keyword>
<dbReference type="AlphaFoldDB" id="A0AAV3ZBX2"/>
<dbReference type="InterPro" id="IPR000276">
    <property type="entry name" value="GPCR_Rhodpsn"/>
</dbReference>
<feature type="transmembrane region" description="Helical" evidence="8">
    <location>
        <begin position="68"/>
        <end position="91"/>
    </location>
</feature>
<evidence type="ECO:0000256" key="3">
    <source>
        <dbReference type="ARBA" id="ARBA00022989"/>
    </source>
</evidence>
<evidence type="ECO:0000256" key="2">
    <source>
        <dbReference type="ARBA" id="ARBA00022692"/>
    </source>
</evidence>
<dbReference type="InterPro" id="IPR017452">
    <property type="entry name" value="GPCR_Rhodpsn_7TM"/>
</dbReference>
<sequence>MNTSVAIDRDTKLLNAIKPILSAEVYAGLANFVIYSLLVVGTIGIVANILVIITCAKIGFSETINISYLTLGISDLILSAIRTYGALLFVFDMTKTDVNFDPTSVSVTTVFYPGQGFEKTTAFITAFIALERCLCVQFPLHVKRYVTKRKTILYFVVIFLVAFGPSNLSFLVFPFKWVFIPEQNRTILTVVSVQTSYRYIVSRALYAYYGTILHFTALIIVWICTILLAIGMKRKIDSRKETFKHSNAKEDRQKDRRVIKTVFLIAVTYLACSIPTAATLLVPHFVPEFAASRGLARLSNVCHIFSALLTQFNSTANIIIFIYMGSKFREAFLSLFGKHSSI</sequence>
<reference evidence="10 11" key="1">
    <citation type="journal article" date="2021" name="Elife">
        <title>Chloroplast acquisition without the gene transfer in kleptoplastic sea slugs, Plakobranchus ocellatus.</title>
        <authorList>
            <person name="Maeda T."/>
            <person name="Takahashi S."/>
            <person name="Yoshida T."/>
            <person name="Shimamura S."/>
            <person name="Takaki Y."/>
            <person name="Nagai Y."/>
            <person name="Toyoda A."/>
            <person name="Suzuki Y."/>
            <person name="Arimoto A."/>
            <person name="Ishii H."/>
            <person name="Satoh N."/>
            <person name="Nishiyama T."/>
            <person name="Hasebe M."/>
            <person name="Maruyama T."/>
            <person name="Minagawa J."/>
            <person name="Obokata J."/>
            <person name="Shigenobu S."/>
        </authorList>
    </citation>
    <scope>NUCLEOTIDE SEQUENCE [LARGE SCALE GENOMIC DNA]</scope>
</reference>
<feature type="transmembrane region" description="Helical" evidence="8">
    <location>
        <begin position="303"/>
        <end position="324"/>
    </location>
</feature>
<evidence type="ECO:0000313" key="10">
    <source>
        <dbReference type="EMBL" id="GFN92654.1"/>
    </source>
</evidence>
<dbReference type="GO" id="GO:0008528">
    <property type="term" value="F:G protein-coupled peptide receptor activity"/>
    <property type="evidence" value="ECO:0007669"/>
    <property type="project" value="InterPro"/>
</dbReference>
<keyword evidence="6 10" id="KW-0675">Receptor</keyword>
<dbReference type="SUPFAM" id="SSF81321">
    <property type="entry name" value="Family A G protein-coupled receptor-like"/>
    <property type="match status" value="1"/>
</dbReference>
<keyword evidence="11" id="KW-1185">Reference proteome</keyword>
<evidence type="ECO:0000256" key="4">
    <source>
        <dbReference type="ARBA" id="ARBA00023040"/>
    </source>
</evidence>
<feature type="transmembrane region" description="Helical" evidence="8">
    <location>
        <begin position="32"/>
        <end position="56"/>
    </location>
</feature>
<protein>
    <submittedName>
        <fullName evidence="10">Chemosensory receptor a</fullName>
    </submittedName>
</protein>
<keyword evidence="3 8" id="KW-1133">Transmembrane helix</keyword>
<evidence type="ECO:0000256" key="8">
    <source>
        <dbReference type="SAM" id="Phobius"/>
    </source>
</evidence>
<comment type="caution">
    <text evidence="10">The sequence shown here is derived from an EMBL/GenBank/DDBJ whole genome shotgun (WGS) entry which is preliminary data.</text>
</comment>
<keyword evidence="4" id="KW-0297">G-protein coupled receptor</keyword>
<dbReference type="PRINTS" id="PR00237">
    <property type="entry name" value="GPCRRHODOPSN"/>
</dbReference>
<accession>A0AAV3ZBX2</accession>
<feature type="transmembrane region" description="Helical" evidence="8">
    <location>
        <begin position="152"/>
        <end position="175"/>
    </location>
</feature>
<dbReference type="InterPro" id="IPR019427">
    <property type="entry name" value="7TM_GPCR_serpentine_rcpt_Srw"/>
</dbReference>
<dbReference type="Gene3D" id="1.20.1070.10">
    <property type="entry name" value="Rhodopsin 7-helix transmembrane proteins"/>
    <property type="match status" value="1"/>
</dbReference>
<proteinExistence type="predicted"/>
<name>A0AAV3ZBX2_9GAST</name>
<feature type="domain" description="G-protein coupled receptors family 1 profile" evidence="9">
    <location>
        <begin position="44"/>
        <end position="321"/>
    </location>
</feature>
<evidence type="ECO:0000259" key="9">
    <source>
        <dbReference type="PROSITE" id="PS50262"/>
    </source>
</evidence>
<organism evidence="10 11">
    <name type="scientific">Plakobranchus ocellatus</name>
    <dbReference type="NCBI Taxonomy" id="259542"/>
    <lineage>
        <taxon>Eukaryota</taxon>
        <taxon>Metazoa</taxon>
        <taxon>Spiralia</taxon>
        <taxon>Lophotrochozoa</taxon>
        <taxon>Mollusca</taxon>
        <taxon>Gastropoda</taxon>
        <taxon>Heterobranchia</taxon>
        <taxon>Euthyneura</taxon>
        <taxon>Panpulmonata</taxon>
        <taxon>Sacoglossa</taxon>
        <taxon>Placobranchoidea</taxon>
        <taxon>Plakobranchidae</taxon>
        <taxon>Plakobranchus</taxon>
    </lineage>
</organism>
<evidence type="ECO:0000313" key="11">
    <source>
        <dbReference type="Proteomes" id="UP000735302"/>
    </source>
</evidence>
<feature type="transmembrane region" description="Helical" evidence="8">
    <location>
        <begin position="262"/>
        <end position="283"/>
    </location>
</feature>
<evidence type="ECO:0000256" key="6">
    <source>
        <dbReference type="ARBA" id="ARBA00023170"/>
    </source>
</evidence>
<dbReference type="PANTHER" id="PTHR24243">
    <property type="entry name" value="G-PROTEIN COUPLED RECEPTOR"/>
    <property type="match status" value="1"/>
</dbReference>
<dbReference type="GO" id="GO:0016020">
    <property type="term" value="C:membrane"/>
    <property type="evidence" value="ECO:0007669"/>
    <property type="project" value="UniProtKB-SubCell"/>
</dbReference>
<dbReference type="Proteomes" id="UP000735302">
    <property type="component" value="Unassembled WGS sequence"/>
</dbReference>
<dbReference type="EMBL" id="BLXT01002259">
    <property type="protein sequence ID" value="GFN92654.1"/>
    <property type="molecule type" value="Genomic_DNA"/>
</dbReference>
<evidence type="ECO:0000256" key="7">
    <source>
        <dbReference type="ARBA" id="ARBA00023224"/>
    </source>
</evidence>
<evidence type="ECO:0000256" key="5">
    <source>
        <dbReference type="ARBA" id="ARBA00023136"/>
    </source>
</evidence>
<dbReference type="PROSITE" id="PS50262">
    <property type="entry name" value="G_PROTEIN_RECEP_F1_2"/>
    <property type="match status" value="1"/>
</dbReference>